<proteinExistence type="predicted"/>
<dbReference type="EMBL" id="GBRH01240927">
    <property type="protein sequence ID" value="JAD56968.1"/>
    <property type="molecule type" value="Transcribed_RNA"/>
</dbReference>
<evidence type="ECO:0000313" key="2">
    <source>
        <dbReference type="EMBL" id="JAD56968.1"/>
    </source>
</evidence>
<dbReference type="AlphaFoldDB" id="A0A0A9B483"/>
<reference evidence="2" key="1">
    <citation type="submission" date="2014-09" db="EMBL/GenBank/DDBJ databases">
        <authorList>
            <person name="Magalhaes I.L.F."/>
            <person name="Oliveira U."/>
            <person name="Santos F.R."/>
            <person name="Vidigal T.H.D.A."/>
            <person name="Brescovit A.D."/>
            <person name="Santos A.J."/>
        </authorList>
    </citation>
    <scope>NUCLEOTIDE SEQUENCE</scope>
    <source>
        <tissue evidence="2">Shoot tissue taken approximately 20 cm above the soil surface</tissue>
    </source>
</reference>
<organism evidence="2">
    <name type="scientific">Arundo donax</name>
    <name type="common">Giant reed</name>
    <name type="synonym">Donax arundinaceus</name>
    <dbReference type="NCBI Taxonomy" id="35708"/>
    <lineage>
        <taxon>Eukaryota</taxon>
        <taxon>Viridiplantae</taxon>
        <taxon>Streptophyta</taxon>
        <taxon>Embryophyta</taxon>
        <taxon>Tracheophyta</taxon>
        <taxon>Spermatophyta</taxon>
        <taxon>Magnoliopsida</taxon>
        <taxon>Liliopsida</taxon>
        <taxon>Poales</taxon>
        <taxon>Poaceae</taxon>
        <taxon>PACMAD clade</taxon>
        <taxon>Arundinoideae</taxon>
        <taxon>Arundineae</taxon>
        <taxon>Arundo</taxon>
    </lineage>
</organism>
<sequence length="41" mass="4659">MIPALTKVNRRMEKTPSRSTIKQSLEMSGEISEKYQSSTSQ</sequence>
<accession>A0A0A9B483</accession>
<name>A0A0A9B483_ARUDO</name>
<evidence type="ECO:0000256" key="1">
    <source>
        <dbReference type="SAM" id="MobiDB-lite"/>
    </source>
</evidence>
<feature type="compositionally biased region" description="Polar residues" evidence="1">
    <location>
        <begin position="17"/>
        <end position="26"/>
    </location>
</feature>
<feature type="region of interest" description="Disordered" evidence="1">
    <location>
        <begin position="1"/>
        <end position="41"/>
    </location>
</feature>
<reference evidence="2" key="2">
    <citation type="journal article" date="2015" name="Data Brief">
        <title>Shoot transcriptome of the giant reed, Arundo donax.</title>
        <authorList>
            <person name="Barrero R.A."/>
            <person name="Guerrero F.D."/>
            <person name="Moolhuijzen P."/>
            <person name="Goolsby J.A."/>
            <person name="Tidwell J."/>
            <person name="Bellgard S.E."/>
            <person name="Bellgard M.I."/>
        </authorList>
    </citation>
    <scope>NUCLEOTIDE SEQUENCE</scope>
    <source>
        <tissue evidence="2">Shoot tissue taken approximately 20 cm above the soil surface</tissue>
    </source>
</reference>
<protein>
    <submittedName>
        <fullName evidence="2">Uncharacterized protein</fullName>
    </submittedName>
</protein>